<dbReference type="FunFam" id="3.40.50.300:FF:000053">
    <property type="entry name" value="Signal recognition particle receptor FtsY"/>
    <property type="match status" value="1"/>
</dbReference>
<dbReference type="InterPro" id="IPR013822">
    <property type="entry name" value="Signal_recog_particl_SRP54_hlx"/>
</dbReference>
<keyword evidence="5 10" id="KW-0342">GTP-binding</keyword>
<evidence type="ECO:0000259" key="11">
    <source>
        <dbReference type="PROSITE" id="PS00300"/>
    </source>
</evidence>
<evidence type="ECO:0000256" key="1">
    <source>
        <dbReference type="ARBA" id="ARBA00022475"/>
    </source>
</evidence>
<evidence type="ECO:0000256" key="7">
    <source>
        <dbReference type="ARBA" id="ARBA00023170"/>
    </source>
</evidence>
<dbReference type="SMART" id="SM00382">
    <property type="entry name" value="AAA"/>
    <property type="match status" value="1"/>
</dbReference>
<evidence type="ECO:0000256" key="6">
    <source>
        <dbReference type="ARBA" id="ARBA00023136"/>
    </source>
</evidence>
<protein>
    <recommendedName>
        <fullName evidence="10">Signal recognition particle receptor FtsY</fullName>
        <shortName evidence="10">SRP receptor</shortName>
        <ecNumber evidence="10">3.6.5.4</ecNumber>
    </recommendedName>
</protein>
<name>A0A1Y2K2Q1_9PROT</name>
<evidence type="ECO:0000256" key="4">
    <source>
        <dbReference type="ARBA" id="ARBA00022801"/>
    </source>
</evidence>
<dbReference type="SMART" id="SM00963">
    <property type="entry name" value="SRP54_N"/>
    <property type="match status" value="1"/>
</dbReference>
<evidence type="ECO:0000256" key="2">
    <source>
        <dbReference type="ARBA" id="ARBA00022490"/>
    </source>
</evidence>
<dbReference type="Gene3D" id="1.20.120.140">
    <property type="entry name" value="Signal recognition particle SRP54, nucleotide-binding domain"/>
    <property type="match status" value="1"/>
</dbReference>
<dbReference type="InterPro" id="IPR027417">
    <property type="entry name" value="P-loop_NTPase"/>
</dbReference>
<dbReference type="NCBIfam" id="TIGR00064">
    <property type="entry name" value="ftsY"/>
    <property type="match status" value="1"/>
</dbReference>
<feature type="binding site" evidence="10">
    <location>
        <begin position="252"/>
        <end position="255"/>
    </location>
    <ligand>
        <name>GTP</name>
        <dbReference type="ChEBI" id="CHEBI:37565"/>
    </ligand>
</feature>
<dbReference type="SUPFAM" id="SSF47364">
    <property type="entry name" value="Domain of the SRP/SRP receptor G-proteins"/>
    <property type="match status" value="1"/>
</dbReference>
<keyword evidence="1 10" id="KW-1003">Cell membrane</keyword>
<feature type="binding site" evidence="10">
    <location>
        <begin position="106"/>
        <end position="113"/>
    </location>
    <ligand>
        <name>GTP</name>
        <dbReference type="ChEBI" id="CHEBI:37565"/>
    </ligand>
</feature>
<dbReference type="OrthoDB" id="9804720at2"/>
<evidence type="ECO:0000256" key="9">
    <source>
        <dbReference type="ARBA" id="ARBA00053570"/>
    </source>
</evidence>
<dbReference type="InterPro" id="IPR003593">
    <property type="entry name" value="AAA+_ATPase"/>
</dbReference>
<dbReference type="AlphaFoldDB" id="A0A1Y2K2Q1"/>
<dbReference type="GO" id="GO:0005047">
    <property type="term" value="F:signal recognition particle binding"/>
    <property type="evidence" value="ECO:0007669"/>
    <property type="project" value="TreeGrafter"/>
</dbReference>
<keyword evidence="3 10" id="KW-0547">Nucleotide-binding</keyword>
<evidence type="ECO:0000256" key="5">
    <source>
        <dbReference type="ARBA" id="ARBA00023134"/>
    </source>
</evidence>
<dbReference type="PROSITE" id="PS00300">
    <property type="entry name" value="SRP54"/>
    <property type="match status" value="1"/>
</dbReference>
<gene>
    <name evidence="10" type="primary">ftsY</name>
    <name evidence="12" type="ORF">MAIT1_02447</name>
</gene>
<accession>A0A1Y2K2Q1</accession>
<dbReference type="HAMAP" id="MF_00920">
    <property type="entry name" value="FtsY"/>
    <property type="match status" value="1"/>
</dbReference>
<dbReference type="Gene3D" id="3.40.50.300">
    <property type="entry name" value="P-loop containing nucleotide triphosphate hydrolases"/>
    <property type="match status" value="1"/>
</dbReference>
<dbReference type="PANTHER" id="PTHR43134:SF1">
    <property type="entry name" value="SIGNAL RECOGNITION PARTICLE RECEPTOR SUBUNIT ALPHA"/>
    <property type="match status" value="1"/>
</dbReference>
<dbReference type="SUPFAM" id="SSF52540">
    <property type="entry name" value="P-loop containing nucleoside triphosphate hydrolases"/>
    <property type="match status" value="1"/>
</dbReference>
<comment type="function">
    <text evidence="9 10">Involved in targeting and insertion of nascent membrane proteins into the cytoplasmic membrane. Acts as a receptor for the complex formed by the signal recognition particle (SRP) and the ribosome-nascent chain (RNC). Interaction with SRP-RNC leads to the transfer of the RNC complex to the Sec translocase for insertion into the membrane, the hydrolysis of GTP by both Ffh and FtsY, and the dissociation of the SRP-FtsY complex into the individual components.</text>
</comment>
<comment type="subcellular location">
    <subcellularLocation>
        <location evidence="10">Cell membrane</location>
        <topology evidence="10">Peripheral membrane protein</topology>
        <orientation evidence="10">Cytoplasmic side</orientation>
    </subcellularLocation>
    <subcellularLocation>
        <location evidence="10">Cytoplasm</location>
    </subcellularLocation>
</comment>
<comment type="similarity">
    <text evidence="10">Belongs to the GTP-binding SRP family. FtsY subfamily.</text>
</comment>
<dbReference type="STRING" id="1434232.MAIT1_02447"/>
<dbReference type="FunFam" id="1.20.120.140:FF:000002">
    <property type="entry name" value="Signal recognition particle receptor FtsY"/>
    <property type="match status" value="1"/>
</dbReference>
<keyword evidence="7 10" id="KW-0675">Receptor</keyword>
<feature type="binding site" evidence="10">
    <location>
        <begin position="188"/>
        <end position="192"/>
    </location>
    <ligand>
        <name>GTP</name>
        <dbReference type="ChEBI" id="CHEBI:37565"/>
    </ligand>
</feature>
<dbReference type="InterPro" id="IPR004390">
    <property type="entry name" value="SR_rcpt_FtsY"/>
</dbReference>
<dbReference type="GO" id="GO:0006614">
    <property type="term" value="P:SRP-dependent cotranslational protein targeting to membrane"/>
    <property type="evidence" value="ECO:0007669"/>
    <property type="project" value="InterPro"/>
</dbReference>
<keyword evidence="13" id="KW-1185">Reference proteome</keyword>
<dbReference type="PANTHER" id="PTHR43134">
    <property type="entry name" value="SIGNAL RECOGNITION PARTICLE RECEPTOR SUBUNIT ALPHA"/>
    <property type="match status" value="1"/>
</dbReference>
<comment type="subunit">
    <text evidence="10">Part of the signal recognition particle protein translocation system, which is composed of SRP and FtsY. SRP is a ribonucleoprotein composed of Ffh and a 4.5S RNA molecule.</text>
</comment>
<dbReference type="Pfam" id="PF00448">
    <property type="entry name" value="SRP54"/>
    <property type="match status" value="1"/>
</dbReference>
<comment type="caution">
    <text evidence="12">The sequence shown here is derived from an EMBL/GenBank/DDBJ whole genome shotgun (WGS) entry which is preliminary data.</text>
</comment>
<dbReference type="GO" id="GO:0005525">
    <property type="term" value="F:GTP binding"/>
    <property type="evidence" value="ECO:0007669"/>
    <property type="project" value="UniProtKB-UniRule"/>
</dbReference>
<dbReference type="RefSeq" id="WP_085444799.1">
    <property type="nucleotide sequence ID" value="NZ_LVJN01000020.1"/>
</dbReference>
<comment type="catalytic activity">
    <reaction evidence="8 10">
        <text>GTP + H2O = GDP + phosphate + H(+)</text>
        <dbReference type="Rhea" id="RHEA:19669"/>
        <dbReference type="ChEBI" id="CHEBI:15377"/>
        <dbReference type="ChEBI" id="CHEBI:15378"/>
        <dbReference type="ChEBI" id="CHEBI:37565"/>
        <dbReference type="ChEBI" id="CHEBI:43474"/>
        <dbReference type="ChEBI" id="CHEBI:58189"/>
        <dbReference type="EC" id="3.6.5.4"/>
    </reaction>
</comment>
<dbReference type="InterPro" id="IPR000897">
    <property type="entry name" value="SRP54_GTPase_dom"/>
</dbReference>
<dbReference type="Pfam" id="PF02881">
    <property type="entry name" value="SRP54_N"/>
    <property type="match status" value="1"/>
</dbReference>
<dbReference type="GO" id="GO:0003924">
    <property type="term" value="F:GTPase activity"/>
    <property type="evidence" value="ECO:0007669"/>
    <property type="project" value="UniProtKB-UniRule"/>
</dbReference>
<evidence type="ECO:0000313" key="12">
    <source>
        <dbReference type="EMBL" id="OSM02321.1"/>
    </source>
</evidence>
<reference evidence="12 13" key="1">
    <citation type="journal article" date="2016" name="BMC Genomics">
        <title>Combined genomic and structural analyses of a cultured magnetotactic bacterium reveals its niche adaptation to a dynamic environment.</title>
        <authorList>
            <person name="Araujo A.C."/>
            <person name="Morillo V."/>
            <person name="Cypriano J."/>
            <person name="Teixeira L.C."/>
            <person name="Leao P."/>
            <person name="Lyra S."/>
            <person name="Almeida L.G."/>
            <person name="Bazylinski D.A."/>
            <person name="Vasconcellos A.T."/>
            <person name="Abreu F."/>
            <person name="Lins U."/>
        </authorList>
    </citation>
    <scope>NUCLEOTIDE SEQUENCE [LARGE SCALE GENOMIC DNA]</scope>
    <source>
        <strain evidence="12 13">IT-1</strain>
    </source>
</reference>
<dbReference type="GO" id="GO:0005886">
    <property type="term" value="C:plasma membrane"/>
    <property type="evidence" value="ECO:0007669"/>
    <property type="project" value="UniProtKB-SubCell"/>
</dbReference>
<keyword evidence="4 10" id="KW-0378">Hydrolase</keyword>
<evidence type="ECO:0000256" key="3">
    <source>
        <dbReference type="ARBA" id="ARBA00022741"/>
    </source>
</evidence>
<dbReference type="Proteomes" id="UP000194003">
    <property type="component" value="Unassembled WGS sequence"/>
</dbReference>
<dbReference type="SMART" id="SM00962">
    <property type="entry name" value="SRP54"/>
    <property type="match status" value="1"/>
</dbReference>
<evidence type="ECO:0000256" key="10">
    <source>
        <dbReference type="HAMAP-Rule" id="MF_00920"/>
    </source>
</evidence>
<sequence>MSFFKRLKSGLSKTREQLSKQVDALLTGSRVDAETYEELEDLLIMADFGVETAQAIIQQTRERSKKAEDGDQVRDALKAVIRDHLQSCQSPRELTAPGPHVILIVGVNGVGKTTTIGKLAAYHKQQGRSVMLAAGDTFRAAAVEQLKLWGERVDAPVIAQGQDADSASVIHDAYESARARGVDVLIADTAGRLHTKSNLMEELKKIRRVLGKLDASAPHDVWLVLDATTGQNAISQVQTFHDAMTLTGLAITKLDGTAKGGVVVGLSERFGLPVRYVGVGEGVDDLRPFDAAEFADALFDSAAA</sequence>
<dbReference type="GO" id="GO:0005737">
    <property type="term" value="C:cytoplasm"/>
    <property type="evidence" value="ECO:0007669"/>
    <property type="project" value="UniProtKB-SubCell"/>
</dbReference>
<evidence type="ECO:0000256" key="8">
    <source>
        <dbReference type="ARBA" id="ARBA00048027"/>
    </source>
</evidence>
<feature type="domain" description="SRP54-type proteins GTP-binding" evidence="11">
    <location>
        <begin position="273"/>
        <end position="286"/>
    </location>
</feature>
<keyword evidence="2 10" id="KW-0963">Cytoplasm</keyword>
<dbReference type="InterPro" id="IPR036225">
    <property type="entry name" value="SRP/SRP_N"/>
</dbReference>
<dbReference type="InterPro" id="IPR042101">
    <property type="entry name" value="SRP54_N_sf"/>
</dbReference>
<proteinExistence type="inferred from homology"/>
<dbReference type="EC" id="3.6.5.4" evidence="10"/>
<keyword evidence="6 10" id="KW-0472">Membrane</keyword>
<evidence type="ECO:0000313" key="13">
    <source>
        <dbReference type="Proteomes" id="UP000194003"/>
    </source>
</evidence>
<dbReference type="CDD" id="cd17874">
    <property type="entry name" value="FtsY"/>
    <property type="match status" value="1"/>
</dbReference>
<dbReference type="EMBL" id="LVJN01000020">
    <property type="protein sequence ID" value="OSM02321.1"/>
    <property type="molecule type" value="Genomic_DNA"/>
</dbReference>
<organism evidence="12 13">
    <name type="scientific">Magnetofaba australis IT-1</name>
    <dbReference type="NCBI Taxonomy" id="1434232"/>
    <lineage>
        <taxon>Bacteria</taxon>
        <taxon>Pseudomonadati</taxon>
        <taxon>Pseudomonadota</taxon>
        <taxon>Magnetococcia</taxon>
        <taxon>Magnetococcales</taxon>
        <taxon>Magnetococcaceae</taxon>
        <taxon>Magnetofaba</taxon>
    </lineage>
</organism>